<comment type="caution">
    <text evidence="8">The sequence shown here is derived from an EMBL/GenBank/DDBJ whole genome shotgun (WGS) entry which is preliminary data.</text>
</comment>
<feature type="transmembrane region" description="Helical" evidence="6">
    <location>
        <begin position="289"/>
        <end position="307"/>
    </location>
</feature>
<evidence type="ECO:0000256" key="3">
    <source>
        <dbReference type="ARBA" id="ARBA00022692"/>
    </source>
</evidence>
<dbReference type="EMBL" id="JAAKZV010000090">
    <property type="protein sequence ID" value="NGN66284.1"/>
    <property type="molecule type" value="Genomic_DNA"/>
</dbReference>
<sequence length="350" mass="35807">MGSTRTKTAAAGPAAQAALPAPASPVDAAGRAPRPTRAVLFLVLVIAAGLVPLLGPAVALRGTSDASAPAAGLVTALRGVVFAALSVQAGEVYVRWLGRRIPGLPGVSRGWSFYAAGVGAAAAAGLVAVMNSADLVTRHTGDGIAASGVYGTRDGMLALLEVNAFVAAGLCARSRRPGTQAIPLAVIVFAEALRAHSPYEDWPLLGSGLTLVHLTCAALWAGGLLAVLRRLRRWRTTAPAAGAALLARYARLASLLLAGVTATGIVSSLRRIPPHWIELQLLTTAYGRVLIAKLLVVAAVCALALLARRRLRRSPDPLSATEPAHAELAALAVVVALSALLTAVPLPINW</sequence>
<feature type="transmembrane region" description="Helical" evidence="6">
    <location>
        <begin position="110"/>
        <end position="129"/>
    </location>
</feature>
<evidence type="ECO:0000313" key="9">
    <source>
        <dbReference type="Proteomes" id="UP000481583"/>
    </source>
</evidence>
<feature type="transmembrane region" description="Helical" evidence="6">
    <location>
        <begin position="249"/>
        <end position="269"/>
    </location>
</feature>
<dbReference type="Proteomes" id="UP000481583">
    <property type="component" value="Unassembled WGS sequence"/>
</dbReference>
<evidence type="ECO:0000259" key="7">
    <source>
        <dbReference type="Pfam" id="PF05425"/>
    </source>
</evidence>
<dbReference type="PANTHER" id="PTHR34820:SF4">
    <property type="entry name" value="INNER MEMBRANE PROTEIN YEBZ"/>
    <property type="match status" value="1"/>
</dbReference>
<dbReference type="InterPro" id="IPR032694">
    <property type="entry name" value="CopC/D"/>
</dbReference>
<dbReference type="RefSeq" id="WP_165239522.1">
    <property type="nucleotide sequence ID" value="NZ_JAAKZV010000090.1"/>
</dbReference>
<gene>
    <name evidence="8" type="ORF">G5C51_20580</name>
</gene>
<evidence type="ECO:0000256" key="5">
    <source>
        <dbReference type="ARBA" id="ARBA00023136"/>
    </source>
</evidence>
<feature type="transmembrane region" description="Helical" evidence="6">
    <location>
        <begin position="38"/>
        <end position="58"/>
    </location>
</feature>
<dbReference type="InterPro" id="IPR008457">
    <property type="entry name" value="Cu-R_CopD_dom"/>
</dbReference>
<keyword evidence="9" id="KW-1185">Reference proteome</keyword>
<evidence type="ECO:0000256" key="6">
    <source>
        <dbReference type="SAM" id="Phobius"/>
    </source>
</evidence>
<dbReference type="GO" id="GO:0006825">
    <property type="term" value="P:copper ion transport"/>
    <property type="evidence" value="ECO:0007669"/>
    <property type="project" value="InterPro"/>
</dbReference>
<keyword evidence="5 6" id="KW-0472">Membrane</keyword>
<dbReference type="GO" id="GO:0005886">
    <property type="term" value="C:plasma membrane"/>
    <property type="evidence" value="ECO:0007669"/>
    <property type="project" value="UniProtKB-SubCell"/>
</dbReference>
<keyword evidence="4 6" id="KW-1133">Transmembrane helix</keyword>
<evidence type="ECO:0000313" key="8">
    <source>
        <dbReference type="EMBL" id="NGN66284.1"/>
    </source>
</evidence>
<reference evidence="8 9" key="1">
    <citation type="submission" date="2020-02" db="EMBL/GenBank/DDBJ databases">
        <title>Whole-genome analyses of novel actinobacteria.</title>
        <authorList>
            <person name="Sahin N."/>
        </authorList>
    </citation>
    <scope>NUCLEOTIDE SEQUENCE [LARGE SCALE GENOMIC DNA]</scope>
    <source>
        <strain evidence="8 9">A7024</strain>
    </source>
</reference>
<evidence type="ECO:0000256" key="4">
    <source>
        <dbReference type="ARBA" id="ARBA00022989"/>
    </source>
</evidence>
<feature type="transmembrane region" description="Helical" evidence="6">
    <location>
        <begin position="328"/>
        <end position="348"/>
    </location>
</feature>
<evidence type="ECO:0000256" key="2">
    <source>
        <dbReference type="ARBA" id="ARBA00022475"/>
    </source>
</evidence>
<organism evidence="8 9">
    <name type="scientific">Streptomyces coryli</name>
    <dbReference type="NCBI Taxonomy" id="1128680"/>
    <lineage>
        <taxon>Bacteria</taxon>
        <taxon>Bacillati</taxon>
        <taxon>Actinomycetota</taxon>
        <taxon>Actinomycetes</taxon>
        <taxon>Kitasatosporales</taxon>
        <taxon>Streptomycetaceae</taxon>
        <taxon>Streptomyces</taxon>
    </lineage>
</organism>
<dbReference type="AlphaFoldDB" id="A0A6G4U297"/>
<feature type="domain" description="Copper resistance protein D" evidence="7">
    <location>
        <begin position="244"/>
        <end position="341"/>
    </location>
</feature>
<keyword evidence="2" id="KW-1003">Cell membrane</keyword>
<evidence type="ECO:0000256" key="1">
    <source>
        <dbReference type="ARBA" id="ARBA00004651"/>
    </source>
</evidence>
<name>A0A6G4U297_9ACTN</name>
<comment type="subcellular location">
    <subcellularLocation>
        <location evidence="1">Cell membrane</location>
        <topology evidence="1">Multi-pass membrane protein</topology>
    </subcellularLocation>
</comment>
<protein>
    <recommendedName>
        <fullName evidence="7">Copper resistance protein D domain-containing protein</fullName>
    </recommendedName>
</protein>
<keyword evidence="3 6" id="KW-0812">Transmembrane</keyword>
<feature type="transmembrane region" description="Helical" evidence="6">
    <location>
        <begin position="70"/>
        <end position="90"/>
    </location>
</feature>
<feature type="transmembrane region" description="Helical" evidence="6">
    <location>
        <begin position="205"/>
        <end position="228"/>
    </location>
</feature>
<dbReference type="Pfam" id="PF05425">
    <property type="entry name" value="CopD"/>
    <property type="match status" value="1"/>
</dbReference>
<proteinExistence type="predicted"/>
<dbReference type="PANTHER" id="PTHR34820">
    <property type="entry name" value="INNER MEMBRANE PROTEIN YEBZ"/>
    <property type="match status" value="1"/>
</dbReference>
<accession>A0A6G4U297</accession>